<proteinExistence type="predicted"/>
<dbReference type="InterPro" id="IPR016084">
    <property type="entry name" value="Haem_Oase-like_multi-hlx"/>
</dbReference>
<dbReference type="PIRSF" id="PIRSF003170">
    <property type="entry name" value="Pet18p"/>
    <property type="match status" value="1"/>
</dbReference>
<feature type="binding site" evidence="2">
    <location>
        <position position="90"/>
    </location>
    <ligand>
        <name>substrate</name>
    </ligand>
</feature>
<dbReference type="InterPro" id="IPR004305">
    <property type="entry name" value="Thiaminase-2/PQQC"/>
</dbReference>
<reference evidence="4" key="1">
    <citation type="submission" date="2022-07" db="EMBL/GenBank/DDBJ databases">
        <title>Genome analysis of Parmales, a sister group of diatoms, reveals the evolutionary specialization of diatoms from phago-mixotrophs to photoautotrophs.</title>
        <authorList>
            <person name="Ban H."/>
            <person name="Sato S."/>
            <person name="Yoshikawa S."/>
            <person name="Kazumasa Y."/>
            <person name="Nakamura Y."/>
            <person name="Ichinomiya M."/>
            <person name="Saitoh K."/>
            <person name="Sato N."/>
            <person name="Blanc-Mathieu R."/>
            <person name="Endo H."/>
            <person name="Kuwata A."/>
            <person name="Ogata H."/>
        </authorList>
    </citation>
    <scope>NUCLEOTIDE SEQUENCE</scope>
</reference>
<accession>A0A9W7EEM4</accession>
<organism evidence="4 5">
    <name type="scientific">Triparma retinervis</name>
    <dbReference type="NCBI Taxonomy" id="2557542"/>
    <lineage>
        <taxon>Eukaryota</taxon>
        <taxon>Sar</taxon>
        <taxon>Stramenopiles</taxon>
        <taxon>Ochrophyta</taxon>
        <taxon>Bolidophyceae</taxon>
        <taxon>Parmales</taxon>
        <taxon>Triparmaceae</taxon>
        <taxon>Triparma</taxon>
    </lineage>
</organism>
<comment type="caution">
    <text evidence="4">The sequence shown here is derived from an EMBL/GenBank/DDBJ whole genome shotgun (WGS) entry which is preliminary data.</text>
</comment>
<evidence type="ECO:0000256" key="2">
    <source>
        <dbReference type="PIRSR" id="PIRSR003170-2"/>
    </source>
</evidence>
<dbReference type="CDD" id="cd19358">
    <property type="entry name" value="TenA_E_Spr0628-like"/>
    <property type="match status" value="1"/>
</dbReference>
<feature type="binding site" evidence="2">
    <location>
        <position position="139"/>
    </location>
    <ligand>
        <name>substrate</name>
    </ligand>
</feature>
<dbReference type="InterPro" id="IPR050967">
    <property type="entry name" value="Thiamine_Salvage_TenA"/>
</dbReference>
<dbReference type="GO" id="GO:0006772">
    <property type="term" value="P:thiamine metabolic process"/>
    <property type="evidence" value="ECO:0007669"/>
    <property type="project" value="UniProtKB-ARBA"/>
</dbReference>
<evidence type="ECO:0000259" key="3">
    <source>
        <dbReference type="Pfam" id="PF03070"/>
    </source>
</evidence>
<sequence>MASTKGNVNGFSEQLRSRVDDTWEKIVGHEWTDRLADGSLTDAQMSKYLLQDYLFLDAFVVLLSSMISKARNLDDRIPGAQFLGLITSSENTYFVDSMSHYGLAPPASPEPVTQSFIDLMRSASRGTLAECLAVLAVCEWSYCAWGTRVAPGSKVGDKPHFQRWIDLHSGTGFQGLVAYLRRLLDHEGEVIGEEEKERVRELFEKAVGLELEFFNMSMNA</sequence>
<dbReference type="Proteomes" id="UP001165082">
    <property type="component" value="Unassembled WGS sequence"/>
</dbReference>
<keyword evidence="5" id="KW-1185">Reference proteome</keyword>
<protein>
    <recommendedName>
        <fullName evidence="3">Thiaminase-2/PQQC domain-containing protein</fullName>
    </recommendedName>
</protein>
<dbReference type="InterPro" id="IPR026285">
    <property type="entry name" value="TenA_E"/>
</dbReference>
<dbReference type="PANTHER" id="PTHR43198:SF2">
    <property type="entry name" value="SI:CH1073-67J19.1-RELATED"/>
    <property type="match status" value="1"/>
</dbReference>
<dbReference type="SUPFAM" id="SSF48613">
    <property type="entry name" value="Heme oxygenase-like"/>
    <property type="match status" value="1"/>
</dbReference>
<feature type="binding site" evidence="2">
    <location>
        <position position="52"/>
    </location>
    <ligand>
        <name>substrate</name>
    </ligand>
</feature>
<evidence type="ECO:0000256" key="1">
    <source>
        <dbReference type="PIRSR" id="PIRSR003170-1"/>
    </source>
</evidence>
<dbReference type="EMBL" id="BRXZ01001611">
    <property type="protein sequence ID" value="GMH75215.1"/>
    <property type="molecule type" value="Genomic_DNA"/>
</dbReference>
<dbReference type="GO" id="GO:0005829">
    <property type="term" value="C:cytosol"/>
    <property type="evidence" value="ECO:0007669"/>
    <property type="project" value="TreeGrafter"/>
</dbReference>
<gene>
    <name evidence="4" type="ORF">TrRE_jg7686</name>
</gene>
<dbReference type="Gene3D" id="1.20.910.10">
    <property type="entry name" value="Heme oxygenase-like"/>
    <property type="match status" value="1"/>
</dbReference>
<dbReference type="Pfam" id="PF03070">
    <property type="entry name" value="TENA_THI-4"/>
    <property type="match status" value="1"/>
</dbReference>
<evidence type="ECO:0000313" key="5">
    <source>
        <dbReference type="Proteomes" id="UP001165082"/>
    </source>
</evidence>
<feature type="active site" description="Proton donor" evidence="1">
    <location>
        <position position="210"/>
    </location>
</feature>
<dbReference type="PANTHER" id="PTHR43198">
    <property type="entry name" value="BIFUNCTIONAL TH2 PROTEIN"/>
    <property type="match status" value="1"/>
</dbReference>
<feature type="domain" description="Thiaminase-2/PQQC" evidence="3">
    <location>
        <begin position="17"/>
        <end position="219"/>
    </location>
</feature>
<name>A0A9W7EEM4_9STRA</name>
<dbReference type="AlphaFoldDB" id="A0A9W7EEM4"/>
<dbReference type="OrthoDB" id="37730at2759"/>
<evidence type="ECO:0000313" key="4">
    <source>
        <dbReference type="EMBL" id="GMH75215.1"/>
    </source>
</evidence>